<organism evidence="1 2">
    <name type="scientific">Aspergillus melleus</name>
    <dbReference type="NCBI Taxonomy" id="138277"/>
    <lineage>
        <taxon>Eukaryota</taxon>
        <taxon>Fungi</taxon>
        <taxon>Dikarya</taxon>
        <taxon>Ascomycota</taxon>
        <taxon>Pezizomycotina</taxon>
        <taxon>Eurotiomycetes</taxon>
        <taxon>Eurotiomycetidae</taxon>
        <taxon>Eurotiales</taxon>
        <taxon>Aspergillaceae</taxon>
        <taxon>Aspergillus</taxon>
        <taxon>Aspergillus subgen. Circumdati</taxon>
    </lineage>
</organism>
<gene>
    <name evidence="1" type="ORF">N8T08_007073</name>
</gene>
<reference evidence="1 2" key="1">
    <citation type="journal article" date="2023" name="ACS Omega">
        <title>Identification of the Neoaspergillic Acid Biosynthesis Gene Cluster by Establishing an In Vitro CRISPR-Ribonucleoprotein Genetic System in Aspergillus melleus.</title>
        <authorList>
            <person name="Yuan B."/>
            <person name="Grau M.F."/>
            <person name="Murata R.M."/>
            <person name="Torok T."/>
            <person name="Venkateswaran K."/>
            <person name="Stajich J.E."/>
            <person name="Wang C.C.C."/>
        </authorList>
    </citation>
    <scope>NUCLEOTIDE SEQUENCE [LARGE SCALE GENOMIC DNA]</scope>
    <source>
        <strain evidence="1 2">IMV 1140</strain>
    </source>
</reference>
<sequence>MKGAKRKQPAKKKAAKQPTEERTIRQTRSKRKACVQEEHSGSEKSLRLEINEDELMAHGKTRSKSVPANSEPKANHISDLEEENTGLEGAEPPMEQLLYNTEVNSILEGDRLGWSDGVPANWPVSFYSLHTFTSGFPLSFGIEMDDFNKLSKRDRQEILESVEGYVIQGDVEEVAAQFSENTHDSFSECLLSAFLSDFILKAFWGDNGPFWWLESDTRAKDTQDVPSAFGGQLNSLYQEFLKAHRQFAYTWAMMTIRLSTITSIDRGRDYSFGKSMDEQDYAALAEDAKSPAVSESLQKELERQAENAALMYSYPYGIRFERTEHMPSKYVDLPEHARTEYKHYFKDGDDSPLHGKKVLAIRQPAIYRQGTICSPNEEVLVSPGMFIIDWNYQDGRDIGQ</sequence>
<comment type="caution">
    <text evidence="1">The sequence shown here is derived from an EMBL/GenBank/DDBJ whole genome shotgun (WGS) entry which is preliminary data.</text>
</comment>
<name>A0ACC3AYD7_9EURO</name>
<proteinExistence type="predicted"/>
<evidence type="ECO:0000313" key="1">
    <source>
        <dbReference type="EMBL" id="KAK1143009.1"/>
    </source>
</evidence>
<accession>A0ACC3AYD7</accession>
<evidence type="ECO:0000313" key="2">
    <source>
        <dbReference type="Proteomes" id="UP001177260"/>
    </source>
</evidence>
<dbReference type="EMBL" id="JAOPJF010000044">
    <property type="protein sequence ID" value="KAK1143009.1"/>
    <property type="molecule type" value="Genomic_DNA"/>
</dbReference>
<keyword evidence="2" id="KW-1185">Reference proteome</keyword>
<dbReference type="Proteomes" id="UP001177260">
    <property type="component" value="Unassembled WGS sequence"/>
</dbReference>
<protein>
    <submittedName>
        <fullName evidence="1">Uncharacterized protein</fullName>
    </submittedName>
</protein>